<protein>
    <submittedName>
        <fullName evidence="5">NAD(P)-dependent dehydrogenase (Short-subunit alcohol dehydrogenase family)</fullName>
    </submittedName>
</protein>
<dbReference type="Proteomes" id="UP001209755">
    <property type="component" value="Unassembled WGS sequence"/>
</dbReference>
<dbReference type="PANTHER" id="PTHR43490:SF99">
    <property type="entry name" value="SHORT-CHAIN DEHYDROGENASE_REDUCTASE"/>
    <property type="match status" value="1"/>
</dbReference>
<dbReference type="InterPro" id="IPR045313">
    <property type="entry name" value="CBR1-like"/>
</dbReference>
<dbReference type="CDD" id="cd05324">
    <property type="entry name" value="carb_red_PTCR-like_SDR_c"/>
    <property type="match status" value="1"/>
</dbReference>
<evidence type="ECO:0000256" key="1">
    <source>
        <dbReference type="ARBA" id="ARBA00006484"/>
    </source>
</evidence>
<keyword evidence="2" id="KW-0521">NADP</keyword>
<evidence type="ECO:0000313" key="5">
    <source>
        <dbReference type="EMBL" id="MCW2309906.1"/>
    </source>
</evidence>
<keyword evidence="3" id="KW-0560">Oxidoreductase</keyword>
<dbReference type="InterPro" id="IPR002347">
    <property type="entry name" value="SDR_fam"/>
</dbReference>
<dbReference type="Gene3D" id="3.40.50.720">
    <property type="entry name" value="NAD(P)-binding Rossmann-like Domain"/>
    <property type="match status" value="1"/>
</dbReference>
<gene>
    <name evidence="5" type="ORF">M2319_004270</name>
</gene>
<dbReference type="RefSeq" id="WP_264603483.1">
    <property type="nucleotide sequence ID" value="NZ_JAOQNS010000016.1"/>
</dbReference>
<name>A0ABT3HHN2_9HYPH</name>
<dbReference type="PRINTS" id="PR00080">
    <property type="entry name" value="SDRFAMILY"/>
</dbReference>
<reference evidence="6" key="1">
    <citation type="submission" date="2023-07" db="EMBL/GenBank/DDBJ databases">
        <title>Genome sequencing of Purple Non-Sulfur Bacteria from various extreme environments.</title>
        <authorList>
            <person name="Mayer M."/>
        </authorList>
    </citation>
    <scope>NUCLEOTIDE SEQUENCE [LARGE SCALE GENOMIC DNA]</scope>
    <source>
        <strain evidence="6">DSM 17935</strain>
    </source>
</reference>
<dbReference type="SUPFAM" id="SSF51735">
    <property type="entry name" value="NAD(P)-binding Rossmann-fold domains"/>
    <property type="match status" value="1"/>
</dbReference>
<keyword evidence="6" id="KW-1185">Reference proteome</keyword>
<comment type="caution">
    <text evidence="5">The sequence shown here is derived from an EMBL/GenBank/DDBJ whole genome shotgun (WGS) entry which is preliminary data.</text>
</comment>
<evidence type="ECO:0000256" key="4">
    <source>
        <dbReference type="RuleBase" id="RU000363"/>
    </source>
</evidence>
<evidence type="ECO:0000256" key="3">
    <source>
        <dbReference type="ARBA" id="ARBA00023002"/>
    </source>
</evidence>
<dbReference type="PANTHER" id="PTHR43490">
    <property type="entry name" value="(+)-NEOMENTHOL DEHYDROGENASE"/>
    <property type="match status" value="1"/>
</dbReference>
<proteinExistence type="inferred from homology"/>
<organism evidence="5 6">
    <name type="scientific">Rhodobium gokarnense</name>
    <dbReference type="NCBI Taxonomy" id="364296"/>
    <lineage>
        <taxon>Bacteria</taxon>
        <taxon>Pseudomonadati</taxon>
        <taxon>Pseudomonadota</taxon>
        <taxon>Alphaproteobacteria</taxon>
        <taxon>Hyphomicrobiales</taxon>
        <taxon>Rhodobiaceae</taxon>
        <taxon>Rhodobium</taxon>
    </lineage>
</organism>
<accession>A0ABT3HHN2</accession>
<dbReference type="EMBL" id="JAOQNS010000016">
    <property type="protein sequence ID" value="MCW2309906.1"/>
    <property type="molecule type" value="Genomic_DNA"/>
</dbReference>
<dbReference type="PRINTS" id="PR00081">
    <property type="entry name" value="GDHRDH"/>
</dbReference>
<comment type="similarity">
    <text evidence="1 4">Belongs to the short-chain dehydrogenases/reductases (SDR) family.</text>
</comment>
<sequence>MENSKLIALVSGGNRGIGEAVTVALARQGVHVLMGCRDVALGEAAAAPMRAEGLSVQPVQLDTTDDASVAGLAALIERDFGHLDILVNNAGVGLDYDPTLTVLEKLERTLEVNVVGTVRVTEAMIPMLSASKAPRIVNVSSELASFGLHFTPDWEHSDKKMPTYKASKAALNSLTLSYADQLQDKGIKVNAICPGYTATAATNFGPSRTPAEAAVIVVRMALLDNDGPTASFHNDVCELPW</sequence>
<dbReference type="Pfam" id="PF00106">
    <property type="entry name" value="adh_short"/>
    <property type="match status" value="1"/>
</dbReference>
<dbReference type="InterPro" id="IPR036291">
    <property type="entry name" value="NAD(P)-bd_dom_sf"/>
</dbReference>
<evidence type="ECO:0000313" key="6">
    <source>
        <dbReference type="Proteomes" id="UP001209755"/>
    </source>
</evidence>
<evidence type="ECO:0000256" key="2">
    <source>
        <dbReference type="ARBA" id="ARBA00022857"/>
    </source>
</evidence>